<organism evidence="2 3">
    <name type="scientific">Exilibacterium tricleocarpae</name>
    <dbReference type="NCBI Taxonomy" id="2591008"/>
    <lineage>
        <taxon>Bacteria</taxon>
        <taxon>Pseudomonadati</taxon>
        <taxon>Pseudomonadota</taxon>
        <taxon>Gammaproteobacteria</taxon>
        <taxon>Cellvibrionales</taxon>
        <taxon>Cellvibrionaceae</taxon>
        <taxon>Exilibacterium</taxon>
    </lineage>
</organism>
<dbReference type="Proteomes" id="UP000319732">
    <property type="component" value="Unassembled WGS sequence"/>
</dbReference>
<protein>
    <submittedName>
        <fullName evidence="2">Alpha/beta hydrolase</fullName>
    </submittedName>
</protein>
<dbReference type="Gene3D" id="1.10.10.800">
    <property type="match status" value="1"/>
</dbReference>
<evidence type="ECO:0000313" key="3">
    <source>
        <dbReference type="Proteomes" id="UP000319732"/>
    </source>
</evidence>
<dbReference type="OrthoDB" id="9805123at2"/>
<keyword evidence="3" id="KW-1185">Reference proteome</keyword>
<reference evidence="2 3" key="1">
    <citation type="submission" date="2019-06" db="EMBL/GenBank/DDBJ databases">
        <title>Whole genome sequence for Cellvibrionaceae sp. R142.</title>
        <authorList>
            <person name="Wang G."/>
        </authorList>
    </citation>
    <scope>NUCLEOTIDE SEQUENCE [LARGE SCALE GENOMIC DNA]</scope>
    <source>
        <strain evidence="2 3">R142</strain>
    </source>
</reference>
<dbReference type="InterPro" id="IPR000383">
    <property type="entry name" value="Xaa-Pro-like_dom"/>
</dbReference>
<dbReference type="GO" id="GO:0016787">
    <property type="term" value="F:hydrolase activity"/>
    <property type="evidence" value="ECO:0007669"/>
    <property type="project" value="UniProtKB-KW"/>
</dbReference>
<dbReference type="SUPFAM" id="SSF53474">
    <property type="entry name" value="alpha/beta-Hydrolases"/>
    <property type="match status" value="1"/>
</dbReference>
<feature type="domain" description="Xaa-Pro dipeptidyl-peptidase-like" evidence="1">
    <location>
        <begin position="11"/>
        <end position="135"/>
    </location>
</feature>
<evidence type="ECO:0000259" key="1">
    <source>
        <dbReference type="Pfam" id="PF02129"/>
    </source>
</evidence>
<dbReference type="PANTHER" id="PTHR47751">
    <property type="entry name" value="SUPERFAMILY HYDROLASE, PUTATIVE (AFU_ORTHOLOGUE AFUA_2G16580)-RELATED"/>
    <property type="match status" value="1"/>
</dbReference>
<dbReference type="InterPro" id="IPR051411">
    <property type="entry name" value="Polyketide_trans_af380"/>
</dbReference>
<dbReference type="InterPro" id="IPR029058">
    <property type="entry name" value="AB_hydrolase_fold"/>
</dbReference>
<sequence length="304" mass="33046">MIVEKVSFNIDGTPLVGDLYKPASTGKAPAVAIIGPMTYHKEQAPTEYAKRLADRGFIALAYDSRYRGESGGEPREWENPAHKVADLKAAVNYLKSRDDVESGQVSILAICQGSSEAVKAAGELPDLHALATLAGHYRDAEGDFEWLTEDGYAARKAAGEAAAKKYADTGKVDYVKASDPVDVNVGMPGDFVFAWYGPWADRGIWKNRYAVMSDADLLSFESISAVPNIKAPWLMIHGDNCFLPSAAKRHIGAIAPTTKHEVVWNDTPHLSYYDQPDVLEEAADRISKWFNNANTSNHSGLGAA</sequence>
<gene>
    <name evidence="2" type="ORF">FKG94_06250</name>
</gene>
<dbReference type="AlphaFoldDB" id="A0A545U460"/>
<dbReference type="EMBL" id="VHSG01000006">
    <property type="protein sequence ID" value="TQV84255.1"/>
    <property type="molecule type" value="Genomic_DNA"/>
</dbReference>
<keyword evidence="2" id="KW-0378">Hydrolase</keyword>
<comment type="caution">
    <text evidence="2">The sequence shown here is derived from an EMBL/GenBank/DDBJ whole genome shotgun (WGS) entry which is preliminary data.</text>
</comment>
<accession>A0A545U460</accession>
<dbReference type="Gene3D" id="3.40.50.1820">
    <property type="entry name" value="alpha/beta hydrolase"/>
    <property type="match status" value="1"/>
</dbReference>
<evidence type="ECO:0000313" key="2">
    <source>
        <dbReference type="EMBL" id="TQV84255.1"/>
    </source>
</evidence>
<proteinExistence type="predicted"/>
<name>A0A545U460_9GAMM</name>
<dbReference type="PANTHER" id="PTHR47751:SF1">
    <property type="entry name" value="SUPERFAMILY HYDROLASE, PUTATIVE (AFU_ORTHOLOGUE AFUA_2G16580)-RELATED"/>
    <property type="match status" value="1"/>
</dbReference>
<dbReference type="Pfam" id="PF02129">
    <property type="entry name" value="Peptidase_S15"/>
    <property type="match status" value="1"/>
</dbReference>